<dbReference type="AlphaFoldDB" id="A0A2K1J6Q9"/>
<dbReference type="PANTHER" id="PTHR33109">
    <property type="entry name" value="EPIDERMAL PATTERNING FACTOR-LIKE PROTEIN 4"/>
    <property type="match status" value="1"/>
</dbReference>
<dbReference type="Gramene" id="Pp3c16_1430V3.1">
    <property type="protein sequence ID" value="Pp3c16_1430V3.1"/>
    <property type="gene ID" value="Pp3c16_1430"/>
</dbReference>
<evidence type="ECO:0000256" key="2">
    <source>
        <dbReference type="ARBA" id="ARBA00008127"/>
    </source>
</evidence>
<reference evidence="8" key="3">
    <citation type="submission" date="2020-12" db="UniProtKB">
        <authorList>
            <consortium name="EnsemblPlants"/>
        </authorList>
    </citation>
    <scope>IDENTIFICATION</scope>
</reference>
<evidence type="ECO:0008006" key="10">
    <source>
        <dbReference type="Google" id="ProtNLM"/>
    </source>
</evidence>
<evidence type="ECO:0000256" key="5">
    <source>
        <dbReference type="ARBA" id="ARBA00023157"/>
    </source>
</evidence>
<dbReference type="PANTHER" id="PTHR33109:SF4">
    <property type="entry name" value="EPIDERMAL PATTERNING FACTOR-LIKE PROTEIN 6"/>
    <property type="match status" value="1"/>
</dbReference>
<dbReference type="OrthoDB" id="1937916at2759"/>
<evidence type="ECO:0000313" key="8">
    <source>
        <dbReference type="EnsemblPlants" id="Pp3c16_1430V3.1"/>
    </source>
</evidence>
<dbReference type="Pfam" id="PF17181">
    <property type="entry name" value="EPF"/>
    <property type="match status" value="1"/>
</dbReference>
<sequence length="158" mass="17206">MSKPNATALVTFFALLLLTMFPQQTIAGRQYLPAGPPASSMHTPRPVQVPAARRVASQGGVLEGSALDDGSQFQDRTPPSHRKIFPGFKDPVNSNADSIYGHRLLVGSSPPTCQGKCGRCIPCSPIHMSYGSPHGALTQQEYYPEVWRCKCGNRYFMP</sequence>
<reference evidence="7 9" key="1">
    <citation type="journal article" date="2008" name="Science">
        <title>The Physcomitrella genome reveals evolutionary insights into the conquest of land by plants.</title>
        <authorList>
            <person name="Rensing S."/>
            <person name="Lang D."/>
            <person name="Zimmer A."/>
            <person name="Terry A."/>
            <person name="Salamov A."/>
            <person name="Shapiro H."/>
            <person name="Nishiyama T."/>
            <person name="Perroud P.-F."/>
            <person name="Lindquist E."/>
            <person name="Kamisugi Y."/>
            <person name="Tanahashi T."/>
            <person name="Sakakibara K."/>
            <person name="Fujita T."/>
            <person name="Oishi K."/>
            <person name="Shin-I T."/>
            <person name="Kuroki Y."/>
            <person name="Toyoda A."/>
            <person name="Suzuki Y."/>
            <person name="Hashimoto A."/>
            <person name="Yamaguchi K."/>
            <person name="Sugano A."/>
            <person name="Kohara Y."/>
            <person name="Fujiyama A."/>
            <person name="Anterola A."/>
            <person name="Aoki S."/>
            <person name="Ashton N."/>
            <person name="Barbazuk W.B."/>
            <person name="Barker E."/>
            <person name="Bennetzen J."/>
            <person name="Bezanilla M."/>
            <person name="Blankenship R."/>
            <person name="Cho S.H."/>
            <person name="Dutcher S."/>
            <person name="Estelle M."/>
            <person name="Fawcett J.A."/>
            <person name="Gundlach H."/>
            <person name="Hanada K."/>
            <person name="Heyl A."/>
            <person name="Hicks K.A."/>
            <person name="Hugh J."/>
            <person name="Lohr M."/>
            <person name="Mayer K."/>
            <person name="Melkozernov A."/>
            <person name="Murata T."/>
            <person name="Nelson D."/>
            <person name="Pils B."/>
            <person name="Prigge M."/>
            <person name="Reiss B."/>
            <person name="Renner T."/>
            <person name="Rombauts S."/>
            <person name="Rushton P."/>
            <person name="Sanderfoot A."/>
            <person name="Schween G."/>
            <person name="Shiu S.-H."/>
            <person name="Stueber K."/>
            <person name="Theodoulou F.L."/>
            <person name="Tu H."/>
            <person name="Van de Peer Y."/>
            <person name="Verrier P.J."/>
            <person name="Waters E."/>
            <person name="Wood A."/>
            <person name="Yang L."/>
            <person name="Cove D."/>
            <person name="Cuming A."/>
            <person name="Hasebe M."/>
            <person name="Lucas S."/>
            <person name="Mishler D.B."/>
            <person name="Reski R."/>
            <person name="Grigoriev I."/>
            <person name="Quatrano R.S."/>
            <person name="Boore J.L."/>
        </authorList>
    </citation>
    <scope>NUCLEOTIDE SEQUENCE [LARGE SCALE GENOMIC DNA]</scope>
    <source>
        <strain evidence="8 9">cv. Gransden 2004</strain>
    </source>
</reference>
<evidence type="ECO:0000256" key="4">
    <source>
        <dbReference type="ARBA" id="ARBA00022729"/>
    </source>
</evidence>
<feature type="signal peptide" evidence="6">
    <location>
        <begin position="1"/>
        <end position="27"/>
    </location>
</feature>
<dbReference type="PaxDb" id="3218-PP1S144_136V6.1"/>
<dbReference type="Gramene" id="Pp3c16_1430V3.2">
    <property type="protein sequence ID" value="Pp3c16_1430V3.2"/>
    <property type="gene ID" value="Pp3c16_1430"/>
</dbReference>
<feature type="chain" id="PRO_5043158065" description="Epidermal patterning factor-like protein" evidence="6">
    <location>
        <begin position="28"/>
        <end position="158"/>
    </location>
</feature>
<evidence type="ECO:0000256" key="6">
    <source>
        <dbReference type="SAM" id="SignalP"/>
    </source>
</evidence>
<protein>
    <recommendedName>
        <fullName evidence="10">Epidermal patterning factor-like protein</fullName>
    </recommendedName>
</protein>
<evidence type="ECO:0000313" key="9">
    <source>
        <dbReference type="Proteomes" id="UP000006727"/>
    </source>
</evidence>
<dbReference type="Proteomes" id="UP000006727">
    <property type="component" value="Chromosome 16"/>
</dbReference>
<dbReference type="EnsemblPlants" id="Pp3c16_1430V3.2">
    <property type="protein sequence ID" value="Pp3c16_1430V3.2"/>
    <property type="gene ID" value="Pp3c16_1430"/>
</dbReference>
<comment type="similarity">
    <text evidence="2">Belongs to the plant cysteine rich small secretory peptide family. Epidermal patterning factor subfamily.</text>
</comment>
<keyword evidence="4 6" id="KW-0732">Signal</keyword>
<dbReference type="GO" id="GO:0010374">
    <property type="term" value="P:stomatal complex development"/>
    <property type="evidence" value="ECO:0007669"/>
    <property type="project" value="InterPro"/>
</dbReference>
<comment type="subcellular location">
    <subcellularLocation>
        <location evidence="1">Secreted</location>
    </subcellularLocation>
</comment>
<dbReference type="GeneID" id="112293265"/>
<dbReference type="EMBL" id="ABEU02000016">
    <property type="protein sequence ID" value="PNR37207.1"/>
    <property type="molecule type" value="Genomic_DNA"/>
</dbReference>
<reference evidence="7 9" key="2">
    <citation type="journal article" date="2018" name="Plant J.">
        <title>The Physcomitrella patens chromosome-scale assembly reveals moss genome structure and evolution.</title>
        <authorList>
            <person name="Lang D."/>
            <person name="Ullrich K.K."/>
            <person name="Murat F."/>
            <person name="Fuchs J."/>
            <person name="Jenkins J."/>
            <person name="Haas F.B."/>
            <person name="Piednoel M."/>
            <person name="Gundlach H."/>
            <person name="Van Bel M."/>
            <person name="Meyberg R."/>
            <person name="Vives C."/>
            <person name="Morata J."/>
            <person name="Symeonidi A."/>
            <person name="Hiss M."/>
            <person name="Muchero W."/>
            <person name="Kamisugi Y."/>
            <person name="Saleh O."/>
            <person name="Blanc G."/>
            <person name="Decker E.L."/>
            <person name="van Gessel N."/>
            <person name="Grimwood J."/>
            <person name="Hayes R.D."/>
            <person name="Graham S.W."/>
            <person name="Gunter L.E."/>
            <person name="McDaniel S.F."/>
            <person name="Hoernstein S.N.W."/>
            <person name="Larsson A."/>
            <person name="Li F.W."/>
            <person name="Perroud P.F."/>
            <person name="Phillips J."/>
            <person name="Ranjan P."/>
            <person name="Rokshar D.S."/>
            <person name="Rothfels C.J."/>
            <person name="Schneider L."/>
            <person name="Shu S."/>
            <person name="Stevenson D.W."/>
            <person name="Thummler F."/>
            <person name="Tillich M."/>
            <person name="Villarreal Aguilar J.C."/>
            <person name="Widiez T."/>
            <person name="Wong G.K."/>
            <person name="Wymore A."/>
            <person name="Zhang Y."/>
            <person name="Zimmer A.D."/>
            <person name="Quatrano R.S."/>
            <person name="Mayer K.F.X."/>
            <person name="Goodstein D."/>
            <person name="Casacuberta J.M."/>
            <person name="Vandepoele K."/>
            <person name="Reski R."/>
            <person name="Cuming A.C."/>
            <person name="Tuskan G.A."/>
            <person name="Maumus F."/>
            <person name="Salse J."/>
            <person name="Schmutz J."/>
            <person name="Rensing S.A."/>
        </authorList>
    </citation>
    <scope>NUCLEOTIDE SEQUENCE [LARGE SCALE GENOMIC DNA]</scope>
    <source>
        <strain evidence="8 9">cv. Gransden 2004</strain>
    </source>
</reference>
<evidence type="ECO:0000256" key="3">
    <source>
        <dbReference type="ARBA" id="ARBA00022525"/>
    </source>
</evidence>
<dbReference type="GO" id="GO:0005576">
    <property type="term" value="C:extracellular region"/>
    <property type="evidence" value="ECO:0007669"/>
    <property type="project" value="UniProtKB-SubCell"/>
</dbReference>
<dbReference type="InterPro" id="IPR039455">
    <property type="entry name" value="EPFL"/>
</dbReference>
<gene>
    <name evidence="8" type="primary">LOC112293265</name>
    <name evidence="7" type="ORF">PHYPA_020314</name>
</gene>
<dbReference type="KEGG" id="ppp:112293265"/>
<name>A0A2K1J6Q9_PHYPA</name>
<dbReference type="RefSeq" id="XP_024398255.1">
    <property type="nucleotide sequence ID" value="XM_024542487.2"/>
</dbReference>
<accession>A0A2K1J6Q9</accession>
<proteinExistence type="inferred from homology"/>
<dbReference type="FunCoup" id="A0A2K1J6Q9">
    <property type="interactions" value="1"/>
</dbReference>
<evidence type="ECO:0000313" key="7">
    <source>
        <dbReference type="EMBL" id="PNR37207.1"/>
    </source>
</evidence>
<keyword evidence="3" id="KW-0964">Secreted</keyword>
<keyword evidence="5" id="KW-1015">Disulfide bond</keyword>
<organism evidence="7">
    <name type="scientific">Physcomitrium patens</name>
    <name type="common">Spreading-leaved earth moss</name>
    <name type="synonym">Physcomitrella patens</name>
    <dbReference type="NCBI Taxonomy" id="3218"/>
    <lineage>
        <taxon>Eukaryota</taxon>
        <taxon>Viridiplantae</taxon>
        <taxon>Streptophyta</taxon>
        <taxon>Embryophyta</taxon>
        <taxon>Bryophyta</taxon>
        <taxon>Bryophytina</taxon>
        <taxon>Bryopsida</taxon>
        <taxon>Funariidae</taxon>
        <taxon>Funariales</taxon>
        <taxon>Funariaceae</taxon>
        <taxon>Physcomitrium</taxon>
    </lineage>
</organism>
<evidence type="ECO:0000256" key="1">
    <source>
        <dbReference type="ARBA" id="ARBA00004613"/>
    </source>
</evidence>
<keyword evidence="9" id="KW-1185">Reference proteome</keyword>
<dbReference type="EnsemblPlants" id="Pp3c16_1430V3.1">
    <property type="protein sequence ID" value="Pp3c16_1430V3.1"/>
    <property type="gene ID" value="Pp3c16_1430"/>
</dbReference>